<evidence type="ECO:0000256" key="5">
    <source>
        <dbReference type="SAM" id="Phobius"/>
    </source>
</evidence>
<feature type="transmembrane region" description="Helical" evidence="5">
    <location>
        <begin position="275"/>
        <end position="295"/>
    </location>
</feature>
<evidence type="ECO:0000256" key="4">
    <source>
        <dbReference type="ARBA" id="ARBA00023136"/>
    </source>
</evidence>
<keyword evidence="2 5" id="KW-0812">Transmembrane</keyword>
<comment type="subcellular location">
    <subcellularLocation>
        <location evidence="1">Membrane</location>
    </subcellularLocation>
</comment>
<keyword evidence="3 5" id="KW-1133">Transmembrane helix</keyword>
<dbReference type="AlphaFoldDB" id="A0A814MT33"/>
<comment type="caution">
    <text evidence="7">The sequence shown here is derived from an EMBL/GenBank/DDBJ whole genome shotgun (WGS) entry which is preliminary data.</text>
</comment>
<dbReference type="Proteomes" id="UP000663845">
    <property type="component" value="Unassembled WGS sequence"/>
</dbReference>
<dbReference type="GO" id="GO:0016020">
    <property type="term" value="C:membrane"/>
    <property type="evidence" value="ECO:0007669"/>
    <property type="project" value="UniProtKB-SubCell"/>
</dbReference>
<feature type="domain" description="G-protein coupled receptors family 1 profile" evidence="6">
    <location>
        <begin position="38"/>
        <end position="295"/>
    </location>
</feature>
<evidence type="ECO:0000313" key="8">
    <source>
        <dbReference type="EMBL" id="CAF1305937.1"/>
    </source>
</evidence>
<feature type="transmembrane region" description="Helical" evidence="5">
    <location>
        <begin position="59"/>
        <end position="86"/>
    </location>
</feature>
<reference evidence="7" key="1">
    <citation type="submission" date="2021-02" db="EMBL/GenBank/DDBJ databases">
        <authorList>
            <person name="Nowell W R."/>
        </authorList>
    </citation>
    <scope>NUCLEOTIDE SEQUENCE</scope>
</reference>
<evidence type="ECO:0000259" key="6">
    <source>
        <dbReference type="PROSITE" id="PS50262"/>
    </source>
</evidence>
<sequence>MATDDNTNETSFEDSEISLPRPIRLWVLVIFDSSSIICTLLLLYYLSHNRASRKALHNHVIIILLILGLGTQLIDVPSYIAFIIHSGVVKPSIPSSCLVWWFAAFGMYNGGTILMAWAAFERHILVFNYRWISTRRGRILGHYLPISILLLYIITFYIYVLFIFSCENTYDYTLPICNAYPCYQADPFIGMWEFIVNNIVPSVLVAILSFALLIRVIQQKRRLHQRIQWRKQRKMTIQLVSLSILNIIFNIPLNIVSLAHLCGLPASYGVEAQQYFYFSCYFLIFLFPFVCLFSYTELYKKIKLKFLYHIKRSNNVVAPIVNISDEKN</sequence>
<feature type="transmembrane region" description="Helical" evidence="5">
    <location>
        <begin position="98"/>
        <end position="120"/>
    </location>
</feature>
<name>A0A814MT33_9BILA</name>
<dbReference type="SUPFAM" id="SSF81321">
    <property type="entry name" value="Family A G protein-coupled receptor-like"/>
    <property type="match status" value="1"/>
</dbReference>
<evidence type="ECO:0000256" key="1">
    <source>
        <dbReference type="ARBA" id="ARBA00004370"/>
    </source>
</evidence>
<gene>
    <name evidence="8" type="ORF">IZO911_LOCUS34329</name>
    <name evidence="7" type="ORF">JYZ213_LOCUS20407</name>
    <name evidence="9" type="ORF">KXQ929_LOCUS17294</name>
</gene>
<keyword evidence="4 5" id="KW-0472">Membrane</keyword>
<evidence type="ECO:0000313" key="10">
    <source>
        <dbReference type="Proteomes" id="UP000663845"/>
    </source>
</evidence>
<dbReference type="EMBL" id="CAJOBB010001082">
    <property type="protein sequence ID" value="CAF3805346.1"/>
    <property type="molecule type" value="Genomic_DNA"/>
</dbReference>
<dbReference type="InterPro" id="IPR017452">
    <property type="entry name" value="GPCR_Rhodpsn_7TM"/>
</dbReference>
<organism evidence="7 10">
    <name type="scientific">Adineta steineri</name>
    <dbReference type="NCBI Taxonomy" id="433720"/>
    <lineage>
        <taxon>Eukaryota</taxon>
        <taxon>Metazoa</taxon>
        <taxon>Spiralia</taxon>
        <taxon>Gnathifera</taxon>
        <taxon>Rotifera</taxon>
        <taxon>Eurotatoria</taxon>
        <taxon>Bdelloidea</taxon>
        <taxon>Adinetida</taxon>
        <taxon>Adinetidae</taxon>
        <taxon>Adineta</taxon>
    </lineage>
</organism>
<dbReference type="EMBL" id="CAJNOG010000215">
    <property type="protein sequence ID" value="CAF1083151.1"/>
    <property type="molecule type" value="Genomic_DNA"/>
</dbReference>
<evidence type="ECO:0000313" key="7">
    <source>
        <dbReference type="EMBL" id="CAF1083151.1"/>
    </source>
</evidence>
<feature type="transmembrane region" description="Helical" evidence="5">
    <location>
        <begin position="25"/>
        <end position="47"/>
    </location>
</feature>
<evidence type="ECO:0000256" key="3">
    <source>
        <dbReference type="ARBA" id="ARBA00022989"/>
    </source>
</evidence>
<accession>A0A814MT33</accession>
<feature type="transmembrane region" description="Helical" evidence="5">
    <location>
        <begin position="140"/>
        <end position="164"/>
    </location>
</feature>
<dbReference type="Gene3D" id="1.20.1070.10">
    <property type="entry name" value="Rhodopsin 7-helix transmembrane proteins"/>
    <property type="match status" value="1"/>
</dbReference>
<dbReference type="EMBL" id="CAJNOE010000672">
    <property type="protein sequence ID" value="CAF1305937.1"/>
    <property type="molecule type" value="Genomic_DNA"/>
</dbReference>
<protein>
    <recommendedName>
        <fullName evidence="6">G-protein coupled receptors family 1 profile domain-containing protein</fullName>
    </recommendedName>
</protein>
<proteinExistence type="predicted"/>
<evidence type="ECO:0000313" key="9">
    <source>
        <dbReference type="EMBL" id="CAF3805346.1"/>
    </source>
</evidence>
<dbReference type="Proteomes" id="UP000663860">
    <property type="component" value="Unassembled WGS sequence"/>
</dbReference>
<feature type="transmembrane region" description="Helical" evidence="5">
    <location>
        <begin position="194"/>
        <end position="214"/>
    </location>
</feature>
<feature type="transmembrane region" description="Helical" evidence="5">
    <location>
        <begin position="235"/>
        <end position="255"/>
    </location>
</feature>
<evidence type="ECO:0000256" key="2">
    <source>
        <dbReference type="ARBA" id="ARBA00022692"/>
    </source>
</evidence>
<dbReference type="CDD" id="cd00637">
    <property type="entry name" value="7tm_classA_rhodopsin-like"/>
    <property type="match status" value="1"/>
</dbReference>
<dbReference type="PROSITE" id="PS50262">
    <property type="entry name" value="G_PROTEIN_RECEP_F1_2"/>
    <property type="match status" value="1"/>
</dbReference>
<dbReference type="Proteomes" id="UP000663868">
    <property type="component" value="Unassembled WGS sequence"/>
</dbReference>